<proteinExistence type="predicted"/>
<sequence>MERFRFFVVLHCLSKYNGERSIYAIYHLLQGKKSSQTIQDAKLFKLESFFQSMQQLSKKDINDIIFELQTSDVISLTRKDTYILTEKGLFYLENYKKKYPIPPYLNGWKNHKKALLLWQRFSLAVQTLSFLLYENSSFTPVINDDETQRFVKSYLKKIRNRYDTAGEIFNEVFSLLQPLPQMQAEIFVLHLSGYHRVGYTIEQIGSILHIDTEYTFLLFQAVLHYMIDTIETNPIRYRHLMSLVEQDDQSIVPLTQSAQKTYELLCLNKSITEIAIIRNLKESTIEDHIVEIASELKSFNIKPFVSNDLQGKIIESFQTLRTKRLKPIRSSLNDTVSYFQIRLVLGRMEVE</sequence>
<dbReference type="Proteomes" id="UP000027936">
    <property type="component" value="Unassembled WGS sequence"/>
</dbReference>
<dbReference type="SUPFAM" id="SSF46894">
    <property type="entry name" value="C-terminal effector domain of the bipartite response regulators"/>
    <property type="match status" value="1"/>
</dbReference>
<dbReference type="InterPro" id="IPR029491">
    <property type="entry name" value="Helicase_HTH"/>
</dbReference>
<keyword evidence="1" id="KW-0805">Transcription regulation</keyword>
<evidence type="ECO:0000259" key="3">
    <source>
        <dbReference type="Pfam" id="PF14493"/>
    </source>
</evidence>
<comment type="caution">
    <text evidence="4">The sequence shown here is derived from an EMBL/GenBank/DDBJ whole genome shotgun (WGS) entry which is preliminary data.</text>
</comment>
<dbReference type="GO" id="GO:0003677">
    <property type="term" value="F:DNA binding"/>
    <property type="evidence" value="ECO:0007669"/>
    <property type="project" value="InterPro"/>
</dbReference>
<organism evidence="4 5">
    <name type="scientific">Schinkia azotoformans MEV2011</name>
    <dbReference type="NCBI Taxonomy" id="1348973"/>
    <lineage>
        <taxon>Bacteria</taxon>
        <taxon>Bacillati</taxon>
        <taxon>Bacillota</taxon>
        <taxon>Bacilli</taxon>
        <taxon>Bacillales</taxon>
        <taxon>Bacillaceae</taxon>
        <taxon>Calidifontibacillus/Schinkia group</taxon>
        <taxon>Schinkia</taxon>
    </lineage>
</organism>
<dbReference type="PATRIC" id="fig|1348973.3.peg.597"/>
<dbReference type="InterPro" id="IPR016032">
    <property type="entry name" value="Sig_transdc_resp-reg_C-effctor"/>
</dbReference>
<dbReference type="Pfam" id="PF14493">
    <property type="entry name" value="HTH_40"/>
    <property type="match status" value="1"/>
</dbReference>
<dbReference type="GO" id="GO:0006355">
    <property type="term" value="P:regulation of DNA-templated transcription"/>
    <property type="evidence" value="ECO:0007669"/>
    <property type="project" value="InterPro"/>
</dbReference>
<gene>
    <name evidence="4" type="ORF">M670_00611</name>
</gene>
<dbReference type="PIRSF" id="PIRSF021350">
    <property type="entry name" value="UCP021350"/>
    <property type="match status" value="1"/>
</dbReference>
<keyword evidence="2" id="KW-0804">Transcription</keyword>
<evidence type="ECO:0000313" key="5">
    <source>
        <dbReference type="Proteomes" id="UP000027936"/>
    </source>
</evidence>
<dbReference type="InterPro" id="IPR008308">
    <property type="entry name" value="YpbB-like"/>
</dbReference>
<protein>
    <recommendedName>
        <fullName evidence="3">Helicase Helix-turn-helix domain-containing protein</fullName>
    </recommendedName>
</protein>
<evidence type="ECO:0000313" key="4">
    <source>
        <dbReference type="EMBL" id="KEF40584.1"/>
    </source>
</evidence>
<name>A0A072NSB2_SCHAZ</name>
<feature type="domain" description="Helicase Helix-turn-helix" evidence="3">
    <location>
        <begin position="257"/>
        <end position="345"/>
    </location>
</feature>
<reference evidence="4 5" key="1">
    <citation type="submission" date="2014-04" db="EMBL/GenBank/DDBJ databases">
        <title>Draft genome sequence of Bacillus azotoformans MEV2011, a (co-) denitrifying strain unable to grow in the presence of oxygen.</title>
        <authorList>
            <person name="Nielsen M."/>
            <person name="Schreiber L."/>
            <person name="Finster K."/>
            <person name="Schramm A."/>
        </authorList>
    </citation>
    <scope>NUCLEOTIDE SEQUENCE [LARGE SCALE GENOMIC DNA]</scope>
    <source>
        <strain evidence="4 5">MEV2011</strain>
    </source>
</reference>
<evidence type="ECO:0000256" key="1">
    <source>
        <dbReference type="ARBA" id="ARBA00023015"/>
    </source>
</evidence>
<accession>A0A072NSB2</accession>
<dbReference type="AlphaFoldDB" id="A0A072NSB2"/>
<dbReference type="RefSeq" id="WP_035193053.1">
    <property type="nucleotide sequence ID" value="NZ_JJRY01000001.1"/>
</dbReference>
<dbReference type="OrthoDB" id="2354672at2"/>
<evidence type="ECO:0000256" key="2">
    <source>
        <dbReference type="ARBA" id="ARBA00023163"/>
    </source>
</evidence>
<dbReference type="Gene3D" id="1.10.10.1390">
    <property type="entry name" value="ATP-dependent DNA helicase RecQ"/>
    <property type="match status" value="1"/>
</dbReference>
<dbReference type="EMBL" id="JJRY01000001">
    <property type="protein sequence ID" value="KEF40584.1"/>
    <property type="molecule type" value="Genomic_DNA"/>
</dbReference>